<proteinExistence type="inferred from homology"/>
<dbReference type="Proteomes" id="UP001209854">
    <property type="component" value="Unassembled WGS sequence"/>
</dbReference>
<comment type="similarity">
    <text evidence="1">Belongs to the bacterial sugar transferase family.</text>
</comment>
<sequence length="343" mass="39406">MSELLSKRSFIPIVLFVLSDLILAISSGLIAYNLRFGNNNPDDYYQMIMLVFGLLSVISFGINGVHDIWRGTAWYQRIWKLFLSWAMAFAMLFAVLVAFKISDSYSRIWLSFWMGTHLALILLVRGLFSVSIRHYRMTEEHAKSVLIIGHGRSYKKTIKQFTKPNEDGFLIKDQIEFESLEQTLVDLKQRIYEGQHFDGYWICLPLKYSAAVRNIVHELRHETGNIRFMPGIRDLPLINHQVTPIGGIYSLGISISPMDDFNRFVKRLEDIVLSSIILVLISPVCLMVAAAIKLTSPGPVLFKQYRHGRNKKKIKIYKFRSMKVHNETNGKVTQATKGDSRVN</sequence>
<comment type="caution">
    <text evidence="4">The sequence shown here is derived from an EMBL/GenBank/DDBJ whole genome shotgun (WGS) entry which is preliminary data.</text>
</comment>
<protein>
    <submittedName>
        <fullName evidence="4">Sugar transferase</fullName>
    </submittedName>
</protein>
<evidence type="ECO:0000256" key="2">
    <source>
        <dbReference type="SAM" id="Phobius"/>
    </source>
</evidence>
<gene>
    <name evidence="4" type="ORF">NX722_01715</name>
</gene>
<evidence type="ECO:0000313" key="5">
    <source>
        <dbReference type="Proteomes" id="UP001209854"/>
    </source>
</evidence>
<evidence type="ECO:0000256" key="1">
    <source>
        <dbReference type="ARBA" id="ARBA00006464"/>
    </source>
</evidence>
<feature type="transmembrane region" description="Helical" evidence="2">
    <location>
        <begin position="78"/>
        <end position="102"/>
    </location>
</feature>
<feature type="transmembrane region" description="Helical" evidence="2">
    <location>
        <begin position="12"/>
        <end position="32"/>
    </location>
</feature>
<name>A0ABT3MPS2_9GAMM</name>
<dbReference type="GO" id="GO:0016740">
    <property type="term" value="F:transferase activity"/>
    <property type="evidence" value="ECO:0007669"/>
    <property type="project" value="UniProtKB-KW"/>
</dbReference>
<keyword evidence="2" id="KW-0812">Transmembrane</keyword>
<keyword evidence="4" id="KW-0808">Transferase</keyword>
<dbReference type="Pfam" id="PF02397">
    <property type="entry name" value="Bac_transf"/>
    <property type="match status" value="1"/>
</dbReference>
<feature type="domain" description="Bacterial sugar transferase" evidence="3">
    <location>
        <begin position="266"/>
        <end position="342"/>
    </location>
</feature>
<keyword evidence="2" id="KW-1133">Transmembrane helix</keyword>
<reference evidence="4 5" key="1">
    <citation type="submission" date="2022-10" db="EMBL/GenBank/DDBJ databases">
        <title>High-quality genome sequences of two octocoral-associated bacteria, Endozoicomonas euniceicola EF212 and Endozoicomonas gorgoniicola PS125.</title>
        <authorList>
            <person name="Chiou Y.-J."/>
            <person name="Chen Y.-H."/>
        </authorList>
    </citation>
    <scope>NUCLEOTIDE SEQUENCE [LARGE SCALE GENOMIC DNA]</scope>
    <source>
        <strain evidence="4 5">PS125</strain>
    </source>
</reference>
<dbReference type="PANTHER" id="PTHR30576:SF0">
    <property type="entry name" value="UNDECAPRENYL-PHOSPHATE N-ACETYLGALACTOSAMINYL 1-PHOSPHATE TRANSFERASE-RELATED"/>
    <property type="match status" value="1"/>
</dbReference>
<keyword evidence="2" id="KW-0472">Membrane</keyword>
<feature type="transmembrane region" description="Helical" evidence="2">
    <location>
        <begin position="108"/>
        <end position="128"/>
    </location>
</feature>
<evidence type="ECO:0000313" key="4">
    <source>
        <dbReference type="EMBL" id="MCW7551376.1"/>
    </source>
</evidence>
<feature type="transmembrane region" description="Helical" evidence="2">
    <location>
        <begin position="44"/>
        <end position="66"/>
    </location>
</feature>
<feature type="transmembrane region" description="Helical" evidence="2">
    <location>
        <begin position="271"/>
        <end position="292"/>
    </location>
</feature>
<dbReference type="RefSeq" id="WP_262566434.1">
    <property type="nucleotide sequence ID" value="NZ_JAPFCC010000001.1"/>
</dbReference>
<dbReference type="Pfam" id="PF13727">
    <property type="entry name" value="CoA_binding_3"/>
    <property type="match status" value="1"/>
</dbReference>
<dbReference type="InterPro" id="IPR003362">
    <property type="entry name" value="Bact_transf"/>
</dbReference>
<keyword evidence="5" id="KW-1185">Reference proteome</keyword>
<dbReference type="PANTHER" id="PTHR30576">
    <property type="entry name" value="COLANIC BIOSYNTHESIS UDP-GLUCOSE LIPID CARRIER TRANSFERASE"/>
    <property type="match status" value="1"/>
</dbReference>
<evidence type="ECO:0000259" key="3">
    <source>
        <dbReference type="Pfam" id="PF02397"/>
    </source>
</evidence>
<organism evidence="4 5">
    <name type="scientific">Endozoicomonas gorgoniicola</name>
    <dbReference type="NCBI Taxonomy" id="1234144"/>
    <lineage>
        <taxon>Bacteria</taxon>
        <taxon>Pseudomonadati</taxon>
        <taxon>Pseudomonadota</taxon>
        <taxon>Gammaproteobacteria</taxon>
        <taxon>Oceanospirillales</taxon>
        <taxon>Endozoicomonadaceae</taxon>
        <taxon>Endozoicomonas</taxon>
    </lineage>
</organism>
<dbReference type="EMBL" id="JAPFCC010000001">
    <property type="protein sequence ID" value="MCW7551376.1"/>
    <property type="molecule type" value="Genomic_DNA"/>
</dbReference>
<accession>A0ABT3MPS2</accession>